<protein>
    <submittedName>
        <fullName evidence="1">F-box domain containing protein</fullName>
    </submittedName>
</protein>
<gene>
    <name evidence="1" type="ORF">OWV82_018308</name>
</gene>
<name>A0ACC1XAY8_MELAZ</name>
<dbReference type="EMBL" id="CM051403">
    <property type="protein sequence ID" value="KAJ4708348.1"/>
    <property type="molecule type" value="Genomic_DNA"/>
</dbReference>
<comment type="caution">
    <text evidence="1">The sequence shown here is derived from an EMBL/GenBank/DDBJ whole genome shotgun (WGS) entry which is preliminary data.</text>
</comment>
<accession>A0ACC1XAY8</accession>
<sequence length="390" mass="44089">MEINRPNLTTDAIGFCLLPSELIQNILLYLALPEIMAMKLVNKSIAYVISDQNFLRECNLRSKSATWLFVYKKRWLRDAVLQGFSDQSTRWFKIAVADLLKPVISPGEDFYFLTACGNIFLFVCHTRREVIAVNLVSKTVKIIPASPLGARGTSSWRRSGMRLLSSGSDHFRFLFAELVEHRPVLFEYSSETDTWKSVEATETVENLTHVGRREVDDIFLNVRNGPHESVVIAAGSQSPVILRPRFDGVVGMGSRGSATDRMHVYGDGYMMIVRSKGVDLEKIRARVRMLGGVEIWGLSPNGRQWEYKSRVPSDIITQINKPYGVMMGCLKKAEGLIKIALVSNYECSWEIIWLSYDIGRDNWSWLPLPDCKMKGLNMAGIAFSRGLTFS</sequence>
<evidence type="ECO:0000313" key="1">
    <source>
        <dbReference type="EMBL" id="KAJ4708348.1"/>
    </source>
</evidence>
<dbReference type="Proteomes" id="UP001164539">
    <property type="component" value="Chromosome 10"/>
</dbReference>
<organism evidence="1 2">
    <name type="scientific">Melia azedarach</name>
    <name type="common">Chinaberry tree</name>
    <dbReference type="NCBI Taxonomy" id="155640"/>
    <lineage>
        <taxon>Eukaryota</taxon>
        <taxon>Viridiplantae</taxon>
        <taxon>Streptophyta</taxon>
        <taxon>Embryophyta</taxon>
        <taxon>Tracheophyta</taxon>
        <taxon>Spermatophyta</taxon>
        <taxon>Magnoliopsida</taxon>
        <taxon>eudicotyledons</taxon>
        <taxon>Gunneridae</taxon>
        <taxon>Pentapetalae</taxon>
        <taxon>rosids</taxon>
        <taxon>malvids</taxon>
        <taxon>Sapindales</taxon>
        <taxon>Meliaceae</taxon>
        <taxon>Melia</taxon>
    </lineage>
</organism>
<evidence type="ECO:0000313" key="2">
    <source>
        <dbReference type="Proteomes" id="UP001164539"/>
    </source>
</evidence>
<reference evidence="1 2" key="1">
    <citation type="journal article" date="2023" name="Science">
        <title>Complex scaffold remodeling in plant triterpene biosynthesis.</title>
        <authorList>
            <person name="De La Pena R."/>
            <person name="Hodgson H."/>
            <person name="Liu J.C."/>
            <person name="Stephenson M.J."/>
            <person name="Martin A.C."/>
            <person name="Owen C."/>
            <person name="Harkess A."/>
            <person name="Leebens-Mack J."/>
            <person name="Jimenez L.E."/>
            <person name="Osbourn A."/>
            <person name="Sattely E.S."/>
        </authorList>
    </citation>
    <scope>NUCLEOTIDE SEQUENCE [LARGE SCALE GENOMIC DNA]</scope>
    <source>
        <strain evidence="2">cv. JPN11</strain>
        <tissue evidence="1">Leaf</tissue>
    </source>
</reference>
<keyword evidence="2" id="KW-1185">Reference proteome</keyword>
<proteinExistence type="predicted"/>